<feature type="region of interest" description="Disordered" evidence="1">
    <location>
        <begin position="1"/>
        <end position="24"/>
    </location>
</feature>
<gene>
    <name evidence="2" type="ORF">CFP56_004677</name>
</gene>
<feature type="compositionally biased region" description="Basic and acidic residues" evidence="1">
    <location>
        <begin position="1"/>
        <end position="15"/>
    </location>
</feature>
<proteinExistence type="predicted"/>
<dbReference type="Proteomes" id="UP000237347">
    <property type="component" value="Unassembled WGS sequence"/>
</dbReference>
<evidence type="ECO:0000256" key="1">
    <source>
        <dbReference type="SAM" id="MobiDB-lite"/>
    </source>
</evidence>
<evidence type="ECO:0000313" key="3">
    <source>
        <dbReference type="Proteomes" id="UP000237347"/>
    </source>
</evidence>
<protein>
    <submittedName>
        <fullName evidence="2">Uncharacterized protein</fullName>
    </submittedName>
</protein>
<name>A0AAW0LCD7_QUESU</name>
<dbReference type="AlphaFoldDB" id="A0AAW0LCD7"/>
<reference evidence="2 3" key="1">
    <citation type="journal article" date="2018" name="Sci. Data">
        <title>The draft genome sequence of cork oak.</title>
        <authorList>
            <person name="Ramos A.M."/>
            <person name="Usie A."/>
            <person name="Barbosa P."/>
            <person name="Barros P.M."/>
            <person name="Capote T."/>
            <person name="Chaves I."/>
            <person name="Simoes F."/>
            <person name="Abreu I."/>
            <person name="Carrasquinho I."/>
            <person name="Faro C."/>
            <person name="Guimaraes J.B."/>
            <person name="Mendonca D."/>
            <person name="Nobrega F."/>
            <person name="Rodrigues L."/>
            <person name="Saibo N.J.M."/>
            <person name="Varela M.C."/>
            <person name="Egas C."/>
            <person name="Matos J."/>
            <person name="Miguel C.M."/>
            <person name="Oliveira M.M."/>
            <person name="Ricardo C.P."/>
            <person name="Goncalves S."/>
        </authorList>
    </citation>
    <scope>NUCLEOTIDE SEQUENCE [LARGE SCALE GENOMIC DNA]</scope>
    <source>
        <strain evidence="3">cv. HL8</strain>
    </source>
</reference>
<sequence>MEADGKSKRKEKESEGDLIVQQSRSTTKISCDNLDQVKVQELPHSILRSWQVQQQLPSI</sequence>
<organism evidence="2 3">
    <name type="scientific">Quercus suber</name>
    <name type="common">Cork oak</name>
    <dbReference type="NCBI Taxonomy" id="58331"/>
    <lineage>
        <taxon>Eukaryota</taxon>
        <taxon>Viridiplantae</taxon>
        <taxon>Streptophyta</taxon>
        <taxon>Embryophyta</taxon>
        <taxon>Tracheophyta</taxon>
        <taxon>Spermatophyta</taxon>
        <taxon>Magnoliopsida</taxon>
        <taxon>eudicotyledons</taxon>
        <taxon>Gunneridae</taxon>
        <taxon>Pentapetalae</taxon>
        <taxon>rosids</taxon>
        <taxon>fabids</taxon>
        <taxon>Fagales</taxon>
        <taxon>Fagaceae</taxon>
        <taxon>Quercus</taxon>
    </lineage>
</organism>
<dbReference type="EMBL" id="PKMF04000125">
    <property type="protein sequence ID" value="KAK7848588.1"/>
    <property type="molecule type" value="Genomic_DNA"/>
</dbReference>
<keyword evidence="3" id="KW-1185">Reference proteome</keyword>
<evidence type="ECO:0000313" key="2">
    <source>
        <dbReference type="EMBL" id="KAK7848588.1"/>
    </source>
</evidence>
<accession>A0AAW0LCD7</accession>
<comment type="caution">
    <text evidence="2">The sequence shown here is derived from an EMBL/GenBank/DDBJ whole genome shotgun (WGS) entry which is preliminary data.</text>
</comment>